<evidence type="ECO:0000313" key="7">
    <source>
        <dbReference type="EMBL" id="ESO93815.1"/>
    </source>
</evidence>
<dbReference type="AlphaFoldDB" id="V4AF74"/>
<keyword evidence="1 4" id="KW-0479">Metal-binding</keyword>
<feature type="region of interest" description="Disordered" evidence="5">
    <location>
        <begin position="84"/>
        <end position="112"/>
    </location>
</feature>
<organism evidence="7 8">
    <name type="scientific">Lottia gigantea</name>
    <name type="common">Giant owl limpet</name>
    <dbReference type="NCBI Taxonomy" id="225164"/>
    <lineage>
        <taxon>Eukaryota</taxon>
        <taxon>Metazoa</taxon>
        <taxon>Spiralia</taxon>
        <taxon>Lophotrochozoa</taxon>
        <taxon>Mollusca</taxon>
        <taxon>Gastropoda</taxon>
        <taxon>Patellogastropoda</taxon>
        <taxon>Lottioidea</taxon>
        <taxon>Lottiidae</taxon>
        <taxon>Lottia</taxon>
    </lineage>
</organism>
<dbReference type="GeneID" id="20235920"/>
<dbReference type="SUPFAM" id="SSF90229">
    <property type="entry name" value="CCCH zinc finger"/>
    <property type="match status" value="1"/>
</dbReference>
<evidence type="ECO:0000256" key="3">
    <source>
        <dbReference type="ARBA" id="ARBA00022833"/>
    </source>
</evidence>
<gene>
    <name evidence="7" type="ORF">LOTGIDRAFT_153285</name>
</gene>
<dbReference type="EMBL" id="KB201890">
    <property type="protein sequence ID" value="ESO93815.1"/>
    <property type="molecule type" value="Genomic_DNA"/>
</dbReference>
<dbReference type="CTD" id="20235920"/>
<evidence type="ECO:0000256" key="5">
    <source>
        <dbReference type="SAM" id="MobiDB-lite"/>
    </source>
</evidence>
<dbReference type="OrthoDB" id="438224at2759"/>
<evidence type="ECO:0000259" key="6">
    <source>
        <dbReference type="PROSITE" id="PS50103"/>
    </source>
</evidence>
<reference evidence="7 8" key="1">
    <citation type="journal article" date="2013" name="Nature">
        <title>Insights into bilaterian evolution from three spiralian genomes.</title>
        <authorList>
            <person name="Simakov O."/>
            <person name="Marletaz F."/>
            <person name="Cho S.J."/>
            <person name="Edsinger-Gonzales E."/>
            <person name="Havlak P."/>
            <person name="Hellsten U."/>
            <person name="Kuo D.H."/>
            <person name="Larsson T."/>
            <person name="Lv J."/>
            <person name="Arendt D."/>
            <person name="Savage R."/>
            <person name="Osoegawa K."/>
            <person name="de Jong P."/>
            <person name="Grimwood J."/>
            <person name="Chapman J.A."/>
            <person name="Shapiro H."/>
            <person name="Aerts A."/>
            <person name="Otillar R.P."/>
            <person name="Terry A.Y."/>
            <person name="Boore J.L."/>
            <person name="Grigoriev I.V."/>
            <person name="Lindberg D.R."/>
            <person name="Seaver E.C."/>
            <person name="Weisblat D.A."/>
            <person name="Putnam N.H."/>
            <person name="Rokhsar D.S."/>
        </authorList>
    </citation>
    <scope>NUCLEOTIDE SEQUENCE [LARGE SCALE GENOMIC DNA]</scope>
</reference>
<sequence>MTSAVPPGKKAALCRYFMNSGVCAYGDECQFLHGHPNPGSMPNSFSGTPNGVPENPGMTDSLANSGDQYFNATFCSAPNSVQEFQQFSSGRPRPRSRNSMLGSLSQNAKPFVPTPANDQGIANDFAALNLAAANIPNKVPNDFSPKSGTNNSLSHSASTPSFSTYSNIISTANTITPTTSNHINHMIYSSNVSPSPSPGISPTNSPLMLRRTASPVTPLRQTTIPQKSANTIQENVGGTTYFYSPDDFSPQHQGVDMDGV</sequence>
<evidence type="ECO:0000256" key="2">
    <source>
        <dbReference type="ARBA" id="ARBA00022771"/>
    </source>
</evidence>
<dbReference type="Proteomes" id="UP000030746">
    <property type="component" value="Unassembled WGS sequence"/>
</dbReference>
<feature type="zinc finger region" description="C3H1-type" evidence="4">
    <location>
        <begin position="8"/>
        <end position="36"/>
    </location>
</feature>
<dbReference type="GO" id="GO:0008270">
    <property type="term" value="F:zinc ion binding"/>
    <property type="evidence" value="ECO:0007669"/>
    <property type="project" value="UniProtKB-KW"/>
</dbReference>
<dbReference type="STRING" id="225164.V4AF74"/>
<accession>V4AF74</accession>
<keyword evidence="2 4" id="KW-0863">Zinc-finger</keyword>
<dbReference type="RefSeq" id="XP_009055439.1">
    <property type="nucleotide sequence ID" value="XM_009057191.1"/>
</dbReference>
<dbReference type="SMART" id="SM00356">
    <property type="entry name" value="ZnF_C3H1"/>
    <property type="match status" value="1"/>
</dbReference>
<dbReference type="Gene3D" id="4.10.1000.10">
    <property type="entry name" value="Zinc finger, CCCH-type"/>
    <property type="match status" value="1"/>
</dbReference>
<keyword evidence="8" id="KW-1185">Reference proteome</keyword>
<dbReference type="InterPro" id="IPR036855">
    <property type="entry name" value="Znf_CCCH_sf"/>
</dbReference>
<evidence type="ECO:0000256" key="1">
    <source>
        <dbReference type="ARBA" id="ARBA00022723"/>
    </source>
</evidence>
<dbReference type="Pfam" id="PF00642">
    <property type="entry name" value="zf-CCCH"/>
    <property type="match status" value="1"/>
</dbReference>
<dbReference type="HOGENOM" id="CLU_1070737_0_0_1"/>
<protein>
    <recommendedName>
        <fullName evidence="6">C3H1-type domain-containing protein</fullName>
    </recommendedName>
</protein>
<dbReference type="PROSITE" id="PS50103">
    <property type="entry name" value="ZF_C3H1"/>
    <property type="match status" value="1"/>
</dbReference>
<dbReference type="InterPro" id="IPR000571">
    <property type="entry name" value="Znf_CCCH"/>
</dbReference>
<name>V4AF74_LOTGI</name>
<proteinExistence type="predicted"/>
<evidence type="ECO:0000313" key="8">
    <source>
        <dbReference type="Proteomes" id="UP000030746"/>
    </source>
</evidence>
<keyword evidence="3 4" id="KW-0862">Zinc</keyword>
<evidence type="ECO:0000256" key="4">
    <source>
        <dbReference type="PROSITE-ProRule" id="PRU00723"/>
    </source>
</evidence>
<dbReference type="KEGG" id="lgi:LOTGIDRAFT_153285"/>
<feature type="domain" description="C3H1-type" evidence="6">
    <location>
        <begin position="8"/>
        <end position="36"/>
    </location>
</feature>